<evidence type="ECO:0000313" key="1">
    <source>
        <dbReference type="EMBL" id="VEL40232.1"/>
    </source>
</evidence>
<comment type="caution">
    <text evidence="1">The sequence shown here is derived from an EMBL/GenBank/DDBJ whole genome shotgun (WGS) entry which is preliminary data.</text>
</comment>
<evidence type="ECO:0000313" key="2">
    <source>
        <dbReference type="Proteomes" id="UP000784294"/>
    </source>
</evidence>
<accession>A0A3S5AXM6</accession>
<proteinExistence type="predicted"/>
<reference evidence="1" key="1">
    <citation type="submission" date="2018-11" db="EMBL/GenBank/DDBJ databases">
        <authorList>
            <consortium name="Pathogen Informatics"/>
        </authorList>
    </citation>
    <scope>NUCLEOTIDE SEQUENCE</scope>
</reference>
<keyword evidence="2" id="KW-1185">Reference proteome</keyword>
<name>A0A3S5AXM6_9PLAT</name>
<gene>
    <name evidence="1" type="ORF">PXEA_LOCUS33672</name>
</gene>
<protein>
    <submittedName>
        <fullName evidence="1">Uncharacterized protein</fullName>
    </submittedName>
</protein>
<sequence>MRSLEAWQPKSSFSAIFVLMPVYAVGRAQYLCVTPGQSTSDEASHARGHLKARRALTLFSSAFSLRIQVVKCTLVSIPSGRLQAPLSTHPVSVHCPACPLASGPTIVFRTSLGLWLTLWPPPLPLHPTPPHPILAMRGANLAAYVASNKREDVQSRGCLSTDSELTRVRGRVRRKARLVGMKFLRRRYSAASHQDSRTDGLEPWHTHCQALVQAACS</sequence>
<dbReference type="Proteomes" id="UP000784294">
    <property type="component" value="Unassembled WGS sequence"/>
</dbReference>
<dbReference type="EMBL" id="CAAALY010264116">
    <property type="protein sequence ID" value="VEL40232.1"/>
    <property type="molecule type" value="Genomic_DNA"/>
</dbReference>
<organism evidence="1 2">
    <name type="scientific">Protopolystoma xenopodis</name>
    <dbReference type="NCBI Taxonomy" id="117903"/>
    <lineage>
        <taxon>Eukaryota</taxon>
        <taxon>Metazoa</taxon>
        <taxon>Spiralia</taxon>
        <taxon>Lophotrochozoa</taxon>
        <taxon>Platyhelminthes</taxon>
        <taxon>Monogenea</taxon>
        <taxon>Polyopisthocotylea</taxon>
        <taxon>Polystomatidea</taxon>
        <taxon>Polystomatidae</taxon>
        <taxon>Protopolystoma</taxon>
    </lineage>
</organism>
<dbReference type="AlphaFoldDB" id="A0A3S5AXM6"/>